<dbReference type="GO" id="GO:0010124">
    <property type="term" value="P:phenylacetate catabolic process"/>
    <property type="evidence" value="ECO:0007669"/>
    <property type="project" value="TreeGrafter"/>
</dbReference>
<dbReference type="InterPro" id="IPR002155">
    <property type="entry name" value="Thiolase"/>
</dbReference>
<dbReference type="NCBIfam" id="TIGR01930">
    <property type="entry name" value="AcCoA-C-Actrans"/>
    <property type="match status" value="1"/>
</dbReference>
<evidence type="ECO:0000256" key="7">
    <source>
        <dbReference type="ARBA" id="ARBA00023098"/>
    </source>
</evidence>
<name>A0A673MAR8_9TELE</name>
<comment type="catalytic activity">
    <reaction evidence="13">
        <text>hexanoyl-CoA + acetyl-CoA = 3-oxooctanoyl-CoA + CoA</text>
        <dbReference type="Rhea" id="RHEA:31203"/>
        <dbReference type="ChEBI" id="CHEBI:57287"/>
        <dbReference type="ChEBI" id="CHEBI:57288"/>
        <dbReference type="ChEBI" id="CHEBI:62619"/>
        <dbReference type="ChEBI" id="CHEBI:62620"/>
    </reaction>
    <physiologicalReaction direction="right-to-left" evidence="13">
        <dbReference type="Rhea" id="RHEA:31205"/>
    </physiologicalReaction>
</comment>
<keyword evidence="20" id="KW-1185">Reference proteome</keyword>
<dbReference type="InterPro" id="IPR020617">
    <property type="entry name" value="Thiolase_C"/>
</dbReference>
<dbReference type="CDD" id="cd00751">
    <property type="entry name" value="thiolase"/>
    <property type="match status" value="1"/>
</dbReference>
<sequence length="370" mass="38989">MHRVQILSGHLSSNSRVGMRQCSASAADPNDIVVVHGLRTAIGRAKRGSFKDTTPDELLSAVMSAVLKDVGLRPSLLGDVCVGNVLQPGAGALMARVSMSLRSPDNPGDLSPQLMDNEKTRDCIIPMGITSENVAERFGITREAQDRFALSSQQKAAMAQKKGLFEQEITPVTTKFVDENGTERTITVTKDDGIRPGTTFEGLAKLRPAFKETGSTTAGNASQVSDGAAAVLIGRRSTVEKLGLPVFGVLRASAVVGVPPDVMGIGPAYAIPQALNQAGLTVDDIDVFEINEAFASQAVYCVEKLGIPMEKVNPNGGAIALGHPLGCTGARQVVTLLNELKRRRKRGYGVVSMCIGTGMGAAAVFEYPGQ</sequence>
<evidence type="ECO:0000256" key="5">
    <source>
        <dbReference type="ARBA" id="ARBA00022832"/>
    </source>
</evidence>
<evidence type="ECO:0000256" key="10">
    <source>
        <dbReference type="ARBA" id="ARBA00036770"/>
    </source>
</evidence>
<dbReference type="FunFam" id="3.40.47.10:FF:000060">
    <property type="entry name" value="Acetyl-CoA acyltransferase 1"/>
    <property type="match status" value="1"/>
</dbReference>
<dbReference type="InterPro" id="IPR020613">
    <property type="entry name" value="Thiolase_CS"/>
</dbReference>
<comment type="catalytic activity">
    <reaction evidence="15">
        <text>3-oxohexadecanedioyl-CoA + CoA = tetradecanedioyl-CoA + acetyl-CoA</text>
        <dbReference type="Rhea" id="RHEA:40343"/>
        <dbReference type="ChEBI" id="CHEBI:57287"/>
        <dbReference type="ChEBI" id="CHEBI:57288"/>
        <dbReference type="ChEBI" id="CHEBI:77081"/>
        <dbReference type="ChEBI" id="CHEBI:77084"/>
    </reaction>
    <physiologicalReaction direction="left-to-right" evidence="15">
        <dbReference type="Rhea" id="RHEA:40344"/>
    </physiologicalReaction>
</comment>
<proteinExistence type="inferred from homology"/>
<evidence type="ECO:0000256" key="8">
    <source>
        <dbReference type="ARBA" id="ARBA00023140"/>
    </source>
</evidence>
<comment type="catalytic activity">
    <reaction evidence="12">
        <text>tetradecanoyl-CoA + acetyl-CoA = 3-oxohexadecanoyl-CoA + CoA</text>
        <dbReference type="Rhea" id="RHEA:18161"/>
        <dbReference type="ChEBI" id="CHEBI:57287"/>
        <dbReference type="ChEBI" id="CHEBI:57288"/>
        <dbReference type="ChEBI" id="CHEBI:57349"/>
        <dbReference type="ChEBI" id="CHEBI:57385"/>
        <dbReference type="EC" id="2.3.1.155"/>
    </reaction>
    <physiologicalReaction direction="right-to-left" evidence="12">
        <dbReference type="Rhea" id="RHEA:18163"/>
    </physiologicalReaction>
</comment>
<evidence type="ECO:0000256" key="15">
    <source>
        <dbReference type="ARBA" id="ARBA00049306"/>
    </source>
</evidence>
<evidence type="ECO:0000256" key="3">
    <source>
        <dbReference type="ARBA" id="ARBA00010982"/>
    </source>
</evidence>
<evidence type="ECO:0000256" key="1">
    <source>
        <dbReference type="ARBA" id="ARBA00004275"/>
    </source>
</evidence>
<comment type="catalytic activity">
    <reaction evidence="10">
        <text>3-oxo-(6Z,9Z,12Z,15Z,18Z,21Z)-tetracosahexaenoyl-CoA + CoA = (4Z,7Z,10Z,13Z,16Z,19Z)-docosahexaenoyl-CoA + acetyl-CoA</text>
        <dbReference type="Rhea" id="RHEA:39131"/>
        <dbReference type="ChEBI" id="CHEBI:57287"/>
        <dbReference type="ChEBI" id="CHEBI:57288"/>
        <dbReference type="ChEBI" id="CHEBI:74298"/>
        <dbReference type="ChEBI" id="CHEBI:74304"/>
    </reaction>
    <physiologicalReaction direction="left-to-right" evidence="10">
        <dbReference type="Rhea" id="RHEA:39132"/>
    </physiologicalReaction>
</comment>
<reference evidence="19" key="2">
    <citation type="submission" date="2025-09" db="UniProtKB">
        <authorList>
            <consortium name="Ensembl"/>
        </authorList>
    </citation>
    <scope>IDENTIFICATION</scope>
</reference>
<reference evidence="19" key="1">
    <citation type="submission" date="2025-08" db="UniProtKB">
        <authorList>
            <consortium name="Ensembl"/>
        </authorList>
    </citation>
    <scope>IDENTIFICATION</scope>
</reference>
<evidence type="ECO:0000256" key="2">
    <source>
        <dbReference type="ARBA" id="ARBA00004846"/>
    </source>
</evidence>
<keyword evidence="9 16" id="KW-0012">Acyltransferase</keyword>
<evidence type="ECO:0000256" key="12">
    <source>
        <dbReference type="ARBA" id="ARBA00047485"/>
    </source>
</evidence>
<gene>
    <name evidence="19" type="primary">acaa1</name>
</gene>
<comment type="similarity">
    <text evidence="3 16">Belongs to the thiolase-like superfamily. Thiolase family.</text>
</comment>
<keyword evidence="8" id="KW-0576">Peroxisome</keyword>
<dbReference type="InterPro" id="IPR020610">
    <property type="entry name" value="Thiolase_AS"/>
</dbReference>
<dbReference type="PANTHER" id="PTHR43853">
    <property type="entry name" value="3-KETOACYL-COA THIOLASE, PEROXISOMAL"/>
    <property type="match status" value="1"/>
</dbReference>
<feature type="domain" description="Thiolase C-terminal" evidence="18">
    <location>
        <begin position="247"/>
        <end position="366"/>
    </location>
</feature>
<comment type="catalytic activity">
    <reaction evidence="14">
        <text>an acyl-CoA + acetyl-CoA = a 3-oxoacyl-CoA + CoA</text>
        <dbReference type="Rhea" id="RHEA:21564"/>
        <dbReference type="ChEBI" id="CHEBI:57287"/>
        <dbReference type="ChEBI" id="CHEBI:57288"/>
        <dbReference type="ChEBI" id="CHEBI:58342"/>
        <dbReference type="ChEBI" id="CHEBI:90726"/>
        <dbReference type="EC" id="2.3.1.16"/>
    </reaction>
    <physiologicalReaction direction="right-to-left" evidence="14">
        <dbReference type="Rhea" id="RHEA:21566"/>
    </physiologicalReaction>
</comment>
<accession>A0A673MAR8</accession>
<dbReference type="PANTHER" id="PTHR43853:SF8">
    <property type="entry name" value="3-KETOACYL-COA THIOLASE, PEROXISOMAL"/>
    <property type="match status" value="1"/>
</dbReference>
<organism evidence="19 20">
    <name type="scientific">Sinocyclocheilus rhinocerous</name>
    <dbReference type="NCBI Taxonomy" id="307959"/>
    <lineage>
        <taxon>Eukaryota</taxon>
        <taxon>Metazoa</taxon>
        <taxon>Chordata</taxon>
        <taxon>Craniata</taxon>
        <taxon>Vertebrata</taxon>
        <taxon>Euteleostomi</taxon>
        <taxon>Actinopterygii</taxon>
        <taxon>Neopterygii</taxon>
        <taxon>Teleostei</taxon>
        <taxon>Ostariophysi</taxon>
        <taxon>Cypriniformes</taxon>
        <taxon>Cyprinidae</taxon>
        <taxon>Cyprininae</taxon>
        <taxon>Sinocyclocheilus</taxon>
    </lineage>
</organism>
<dbReference type="GO" id="GO:0006635">
    <property type="term" value="P:fatty acid beta-oxidation"/>
    <property type="evidence" value="ECO:0007669"/>
    <property type="project" value="TreeGrafter"/>
</dbReference>
<dbReference type="PIRSF" id="PIRSF000429">
    <property type="entry name" value="Ac-CoA_Ac_transf"/>
    <property type="match status" value="1"/>
</dbReference>
<protein>
    <submittedName>
        <fullName evidence="19">3-ketoacyl-CoA thiolase B, peroxisomal-like</fullName>
    </submittedName>
</protein>
<dbReference type="Pfam" id="PF02803">
    <property type="entry name" value="Thiolase_C"/>
    <property type="match status" value="1"/>
</dbReference>
<feature type="domain" description="Thiolase N-terminal" evidence="17">
    <location>
        <begin position="99"/>
        <end position="236"/>
    </location>
</feature>
<dbReference type="PROSITE" id="PS00099">
    <property type="entry name" value="THIOLASE_3"/>
    <property type="match status" value="1"/>
</dbReference>
<dbReference type="PROSITE" id="PS00737">
    <property type="entry name" value="THIOLASE_2"/>
    <property type="match status" value="1"/>
</dbReference>
<dbReference type="Ensembl" id="ENSSRHT00000089981.1">
    <property type="protein sequence ID" value="ENSSRHP00000087615.1"/>
    <property type="gene ID" value="ENSSRHG00000043279.1"/>
</dbReference>
<dbReference type="InterPro" id="IPR020616">
    <property type="entry name" value="Thiolase_N"/>
</dbReference>
<evidence type="ECO:0000256" key="6">
    <source>
        <dbReference type="ARBA" id="ARBA00022946"/>
    </source>
</evidence>
<dbReference type="SUPFAM" id="SSF53901">
    <property type="entry name" value="Thiolase-like"/>
    <property type="match status" value="2"/>
</dbReference>
<dbReference type="GO" id="GO:0003985">
    <property type="term" value="F:acetyl-CoA C-acetyltransferase activity"/>
    <property type="evidence" value="ECO:0007669"/>
    <property type="project" value="UniProtKB-EC"/>
</dbReference>
<evidence type="ECO:0000256" key="14">
    <source>
        <dbReference type="ARBA" id="ARBA00049178"/>
    </source>
</evidence>
<dbReference type="GO" id="GO:0005777">
    <property type="term" value="C:peroxisome"/>
    <property type="evidence" value="ECO:0007669"/>
    <property type="project" value="UniProtKB-SubCell"/>
</dbReference>
<comment type="catalytic activity">
    <reaction evidence="11">
        <text>2 acetyl-CoA = acetoacetyl-CoA + CoA</text>
        <dbReference type="Rhea" id="RHEA:21036"/>
        <dbReference type="ChEBI" id="CHEBI:57286"/>
        <dbReference type="ChEBI" id="CHEBI:57287"/>
        <dbReference type="ChEBI" id="CHEBI:57288"/>
        <dbReference type="EC" id="2.3.1.9"/>
    </reaction>
    <physiologicalReaction direction="right-to-left" evidence="11">
        <dbReference type="Rhea" id="RHEA:21038"/>
    </physiologicalReaction>
</comment>
<keyword evidence="5" id="KW-0276">Fatty acid metabolism</keyword>
<evidence type="ECO:0000313" key="19">
    <source>
        <dbReference type="Ensembl" id="ENSSRHP00000087615.1"/>
    </source>
</evidence>
<evidence type="ECO:0000259" key="18">
    <source>
        <dbReference type="Pfam" id="PF02803"/>
    </source>
</evidence>
<keyword evidence="7" id="KW-0443">Lipid metabolism</keyword>
<dbReference type="Gene3D" id="3.40.47.10">
    <property type="match status" value="2"/>
</dbReference>
<dbReference type="Pfam" id="PF00108">
    <property type="entry name" value="Thiolase_N"/>
    <property type="match status" value="2"/>
</dbReference>
<dbReference type="Proteomes" id="UP000472270">
    <property type="component" value="Unassembled WGS sequence"/>
</dbReference>
<evidence type="ECO:0000259" key="17">
    <source>
        <dbReference type="Pfam" id="PF00108"/>
    </source>
</evidence>
<feature type="domain" description="Thiolase N-terminal" evidence="17">
    <location>
        <begin position="32"/>
        <end position="97"/>
    </location>
</feature>
<keyword evidence="6" id="KW-0809">Transit peptide</keyword>
<evidence type="ECO:0000256" key="9">
    <source>
        <dbReference type="ARBA" id="ARBA00023315"/>
    </source>
</evidence>
<evidence type="ECO:0000256" key="13">
    <source>
        <dbReference type="ARBA" id="ARBA00048001"/>
    </source>
</evidence>
<dbReference type="InterPro" id="IPR050215">
    <property type="entry name" value="Thiolase-like_sf_Thiolase"/>
</dbReference>
<comment type="pathway">
    <text evidence="2">Lipid metabolism; peroxisomal fatty acid beta-oxidation.</text>
</comment>
<comment type="subcellular location">
    <subcellularLocation>
        <location evidence="1">Peroxisome</location>
    </subcellularLocation>
</comment>
<evidence type="ECO:0000256" key="4">
    <source>
        <dbReference type="ARBA" id="ARBA00022679"/>
    </source>
</evidence>
<evidence type="ECO:0000256" key="16">
    <source>
        <dbReference type="RuleBase" id="RU003557"/>
    </source>
</evidence>
<dbReference type="AlphaFoldDB" id="A0A673MAR8"/>
<dbReference type="GO" id="GO:0050633">
    <property type="term" value="F:acetyl-CoA C-myristoyltransferase activity"/>
    <property type="evidence" value="ECO:0007669"/>
    <property type="project" value="UniProtKB-EC"/>
</dbReference>
<dbReference type="InterPro" id="IPR016039">
    <property type="entry name" value="Thiolase-like"/>
</dbReference>
<keyword evidence="4 16" id="KW-0808">Transferase</keyword>
<evidence type="ECO:0000256" key="11">
    <source>
        <dbReference type="ARBA" id="ARBA00037000"/>
    </source>
</evidence>
<evidence type="ECO:0000313" key="20">
    <source>
        <dbReference type="Proteomes" id="UP000472270"/>
    </source>
</evidence>